<comment type="caution">
    <text evidence="5">The sequence shown here is derived from an EMBL/GenBank/DDBJ whole genome shotgun (WGS) entry which is preliminary data.</text>
</comment>
<dbReference type="AlphaFoldDB" id="A0A8J2QCI6"/>
<dbReference type="Proteomes" id="UP000789524">
    <property type="component" value="Unassembled WGS sequence"/>
</dbReference>
<evidence type="ECO:0000313" key="5">
    <source>
        <dbReference type="EMBL" id="CAG9559661.1"/>
    </source>
</evidence>
<evidence type="ECO:0000256" key="1">
    <source>
        <dbReference type="ARBA" id="ARBA00010838"/>
    </source>
</evidence>
<evidence type="ECO:0000313" key="6">
    <source>
        <dbReference type="Proteomes" id="UP000789524"/>
    </source>
</evidence>
<dbReference type="EMBL" id="CAKASE010000044">
    <property type="protein sequence ID" value="CAG9559661.1"/>
    <property type="molecule type" value="Genomic_DNA"/>
</dbReference>
<dbReference type="GO" id="GO:0008422">
    <property type="term" value="F:beta-glucosidase activity"/>
    <property type="evidence" value="ECO:0007669"/>
    <property type="project" value="TreeGrafter"/>
</dbReference>
<protein>
    <submittedName>
        <fullName evidence="5">(African queen) hypothetical protein</fullName>
    </submittedName>
</protein>
<comment type="similarity">
    <text evidence="1 4">Belongs to the glycosyl hydrolase 1 family.</text>
</comment>
<dbReference type="GO" id="GO:0005975">
    <property type="term" value="P:carbohydrate metabolic process"/>
    <property type="evidence" value="ECO:0007669"/>
    <property type="project" value="InterPro"/>
</dbReference>
<proteinExistence type="inferred from homology"/>
<reference evidence="5" key="1">
    <citation type="submission" date="2021-09" db="EMBL/GenBank/DDBJ databases">
        <authorList>
            <person name="Martin H S."/>
        </authorList>
    </citation>
    <scope>NUCLEOTIDE SEQUENCE</scope>
</reference>
<gene>
    <name evidence="5" type="ORF">DCHRY22_LOCUS1480</name>
</gene>
<dbReference type="PANTHER" id="PTHR10353:SF36">
    <property type="entry name" value="LP05116P"/>
    <property type="match status" value="1"/>
</dbReference>
<evidence type="ECO:0000256" key="2">
    <source>
        <dbReference type="ARBA" id="ARBA00022801"/>
    </source>
</evidence>
<keyword evidence="3" id="KW-0326">Glycosidase</keyword>
<dbReference type="PANTHER" id="PTHR10353">
    <property type="entry name" value="GLYCOSYL HYDROLASE"/>
    <property type="match status" value="1"/>
</dbReference>
<keyword evidence="2" id="KW-0378">Hydrolase</keyword>
<dbReference type="Pfam" id="PF00232">
    <property type="entry name" value="Glyco_hydro_1"/>
    <property type="match status" value="1"/>
</dbReference>
<organism evidence="5 6">
    <name type="scientific">Danaus chrysippus</name>
    <name type="common">African queen</name>
    <dbReference type="NCBI Taxonomy" id="151541"/>
    <lineage>
        <taxon>Eukaryota</taxon>
        <taxon>Metazoa</taxon>
        <taxon>Ecdysozoa</taxon>
        <taxon>Arthropoda</taxon>
        <taxon>Hexapoda</taxon>
        <taxon>Insecta</taxon>
        <taxon>Pterygota</taxon>
        <taxon>Neoptera</taxon>
        <taxon>Endopterygota</taxon>
        <taxon>Lepidoptera</taxon>
        <taxon>Glossata</taxon>
        <taxon>Ditrysia</taxon>
        <taxon>Papilionoidea</taxon>
        <taxon>Nymphalidae</taxon>
        <taxon>Danainae</taxon>
        <taxon>Danaini</taxon>
        <taxon>Danaina</taxon>
        <taxon>Danaus</taxon>
        <taxon>Anosia</taxon>
    </lineage>
</organism>
<dbReference type="OrthoDB" id="65569at2759"/>
<evidence type="ECO:0000256" key="4">
    <source>
        <dbReference type="RuleBase" id="RU003690"/>
    </source>
</evidence>
<dbReference type="Gene3D" id="3.20.20.80">
    <property type="entry name" value="Glycosidases"/>
    <property type="match status" value="2"/>
</dbReference>
<name>A0A8J2QCI6_9NEOP</name>
<dbReference type="InterPro" id="IPR001360">
    <property type="entry name" value="Glyco_hydro_1"/>
</dbReference>
<dbReference type="SUPFAM" id="SSF51445">
    <property type="entry name" value="(Trans)glycosidases"/>
    <property type="match status" value="2"/>
</dbReference>
<accession>A0A8J2QCI6</accession>
<dbReference type="InterPro" id="IPR017853">
    <property type="entry name" value="GH"/>
</dbReference>
<keyword evidence="6" id="KW-1185">Reference proteome</keyword>
<evidence type="ECO:0000256" key="3">
    <source>
        <dbReference type="ARBA" id="ARBA00023295"/>
    </source>
</evidence>
<sequence length="144" mass="16524">MWDTYLHKHPKFTVDHSNGDVAADSYHKYKQDIVLINSIKVGLFAHPIYSEEGDYPSLVRKRIDDMSRNQGFARSRLPSFTPEEVAMVRGSSDFFGINHYTTYLMSNSSMEPGWTVPSVDHDTGVKIEQSKEWPIPGAEWLSWL</sequence>